<keyword evidence="3" id="KW-1185">Reference proteome</keyword>
<proteinExistence type="predicted"/>
<sequence>MFTTHLEDEFYNFLLTELAGFPASSGASQHVVVAIPAPTVVVEDNEDEKANGHRSGPPVSKRRLFHSQVESSTKPPKRRCDASVATRSRGFPSSSFIRTCAMIWPLNFFTFLQMTLSTKFKATPDMDFNRADTKLFNYLFSKGNHKEDTIVMMQEYTLSRA</sequence>
<organism evidence="2 3">
    <name type="scientific">Stylosanthes scabra</name>
    <dbReference type="NCBI Taxonomy" id="79078"/>
    <lineage>
        <taxon>Eukaryota</taxon>
        <taxon>Viridiplantae</taxon>
        <taxon>Streptophyta</taxon>
        <taxon>Embryophyta</taxon>
        <taxon>Tracheophyta</taxon>
        <taxon>Spermatophyta</taxon>
        <taxon>Magnoliopsida</taxon>
        <taxon>eudicotyledons</taxon>
        <taxon>Gunneridae</taxon>
        <taxon>Pentapetalae</taxon>
        <taxon>rosids</taxon>
        <taxon>fabids</taxon>
        <taxon>Fabales</taxon>
        <taxon>Fabaceae</taxon>
        <taxon>Papilionoideae</taxon>
        <taxon>50 kb inversion clade</taxon>
        <taxon>dalbergioids sensu lato</taxon>
        <taxon>Dalbergieae</taxon>
        <taxon>Pterocarpus clade</taxon>
        <taxon>Stylosanthes</taxon>
    </lineage>
</organism>
<gene>
    <name evidence="2" type="ORF">PIB30_063512</name>
</gene>
<accession>A0ABU6UK94</accession>
<protein>
    <submittedName>
        <fullName evidence="2">Uncharacterized protein</fullName>
    </submittedName>
</protein>
<comment type="caution">
    <text evidence="2">The sequence shown here is derived from an EMBL/GenBank/DDBJ whole genome shotgun (WGS) entry which is preliminary data.</text>
</comment>
<evidence type="ECO:0000256" key="1">
    <source>
        <dbReference type="SAM" id="MobiDB-lite"/>
    </source>
</evidence>
<dbReference type="EMBL" id="JASCZI010121434">
    <property type="protein sequence ID" value="MED6161732.1"/>
    <property type="molecule type" value="Genomic_DNA"/>
</dbReference>
<feature type="region of interest" description="Disordered" evidence="1">
    <location>
        <begin position="44"/>
        <end position="84"/>
    </location>
</feature>
<dbReference type="Proteomes" id="UP001341840">
    <property type="component" value="Unassembled WGS sequence"/>
</dbReference>
<name>A0ABU6UK94_9FABA</name>
<evidence type="ECO:0000313" key="2">
    <source>
        <dbReference type="EMBL" id="MED6161732.1"/>
    </source>
</evidence>
<reference evidence="2 3" key="1">
    <citation type="journal article" date="2023" name="Plants (Basel)">
        <title>Bridging the Gap: Combining Genomics and Transcriptomics Approaches to Understand Stylosanthes scabra, an Orphan Legume from the Brazilian Caatinga.</title>
        <authorList>
            <person name="Ferreira-Neto J.R.C."/>
            <person name="da Silva M.D."/>
            <person name="Binneck E."/>
            <person name="de Melo N.F."/>
            <person name="da Silva R.H."/>
            <person name="de Melo A.L.T.M."/>
            <person name="Pandolfi V."/>
            <person name="Bustamante F.O."/>
            <person name="Brasileiro-Vidal A.C."/>
            <person name="Benko-Iseppon A.M."/>
        </authorList>
    </citation>
    <scope>NUCLEOTIDE SEQUENCE [LARGE SCALE GENOMIC DNA]</scope>
    <source>
        <tissue evidence="2">Leaves</tissue>
    </source>
</reference>
<evidence type="ECO:0000313" key="3">
    <source>
        <dbReference type="Proteomes" id="UP001341840"/>
    </source>
</evidence>